<dbReference type="Gene3D" id="2.70.70.10">
    <property type="entry name" value="Glucose Permease (Domain IIA)"/>
    <property type="match status" value="1"/>
</dbReference>
<keyword evidence="5" id="KW-1185">Reference proteome</keyword>
<evidence type="ECO:0000256" key="2">
    <source>
        <dbReference type="SAM" id="Phobius"/>
    </source>
</evidence>
<dbReference type="Pfam" id="PF01551">
    <property type="entry name" value="Peptidase_M23"/>
    <property type="match status" value="1"/>
</dbReference>
<keyword evidence="2" id="KW-0812">Transmembrane</keyword>
<dbReference type="InterPro" id="IPR011055">
    <property type="entry name" value="Dup_hybrid_motif"/>
</dbReference>
<keyword evidence="1" id="KW-0732">Signal</keyword>
<evidence type="ECO:0000313" key="4">
    <source>
        <dbReference type="EMBL" id="MFC1853959.1"/>
    </source>
</evidence>
<feature type="transmembrane region" description="Helical" evidence="2">
    <location>
        <begin position="31"/>
        <end position="51"/>
    </location>
</feature>
<dbReference type="PANTHER" id="PTHR21666:SF289">
    <property type="entry name" value="L-ALA--D-GLU ENDOPEPTIDASE"/>
    <property type="match status" value="1"/>
</dbReference>
<accession>A0ABV6Z694</accession>
<name>A0ABV6Z694_UNCC1</name>
<organism evidence="4 5">
    <name type="scientific">candidate division CSSED10-310 bacterium</name>
    <dbReference type="NCBI Taxonomy" id="2855610"/>
    <lineage>
        <taxon>Bacteria</taxon>
        <taxon>Bacteria division CSSED10-310</taxon>
    </lineage>
</organism>
<dbReference type="InterPro" id="IPR016047">
    <property type="entry name" value="M23ase_b-sheet_dom"/>
</dbReference>
<dbReference type="PANTHER" id="PTHR21666">
    <property type="entry name" value="PEPTIDASE-RELATED"/>
    <property type="match status" value="1"/>
</dbReference>
<evidence type="ECO:0000256" key="1">
    <source>
        <dbReference type="ARBA" id="ARBA00022729"/>
    </source>
</evidence>
<keyword evidence="2" id="KW-0472">Membrane</keyword>
<proteinExistence type="predicted"/>
<gene>
    <name evidence="4" type="ORF">ACFL27_27560</name>
</gene>
<evidence type="ECO:0000259" key="3">
    <source>
        <dbReference type="Pfam" id="PF01551"/>
    </source>
</evidence>
<feature type="domain" description="M23ase beta-sheet core" evidence="3">
    <location>
        <begin position="204"/>
        <end position="299"/>
    </location>
</feature>
<keyword evidence="2" id="KW-1133">Transmembrane helix</keyword>
<dbReference type="CDD" id="cd12797">
    <property type="entry name" value="M23_peptidase"/>
    <property type="match status" value="1"/>
</dbReference>
<comment type="caution">
    <text evidence="4">The sequence shown here is derived from an EMBL/GenBank/DDBJ whole genome shotgun (WGS) entry which is preliminary data.</text>
</comment>
<protein>
    <submittedName>
        <fullName evidence="4">Peptidoglycan DD-metalloendopeptidase family protein</fullName>
    </submittedName>
</protein>
<dbReference type="Proteomes" id="UP001594351">
    <property type="component" value="Unassembled WGS sequence"/>
</dbReference>
<dbReference type="SUPFAM" id="SSF51261">
    <property type="entry name" value="Duplicated hybrid motif"/>
    <property type="match status" value="1"/>
</dbReference>
<dbReference type="EMBL" id="JBHPBY010000662">
    <property type="protein sequence ID" value="MFC1853959.1"/>
    <property type="molecule type" value="Genomic_DNA"/>
</dbReference>
<reference evidence="4 5" key="1">
    <citation type="submission" date="2024-09" db="EMBL/GenBank/DDBJ databases">
        <title>Laminarin stimulates single cell rates of sulfate reduction while oxygen inhibits transcriptomic activity in coastal marine sediment.</title>
        <authorList>
            <person name="Lindsay M."/>
            <person name="Orcutt B."/>
            <person name="Emerson D."/>
            <person name="Stepanauskas R."/>
            <person name="D'Angelo T."/>
        </authorList>
    </citation>
    <scope>NUCLEOTIDE SEQUENCE [LARGE SCALE GENOMIC DNA]</scope>
    <source>
        <strain evidence="4">SAG AM-311-K15</strain>
    </source>
</reference>
<dbReference type="InterPro" id="IPR050570">
    <property type="entry name" value="Cell_wall_metabolism_enzyme"/>
</dbReference>
<evidence type="ECO:0000313" key="5">
    <source>
        <dbReference type="Proteomes" id="UP001594351"/>
    </source>
</evidence>
<sequence length="309" mass="35005">MRDIFAKKHVTLMILPHSHSEMKQLKIPYRLLLSLGIVSLLIFVLSTWFMYSYFSMVNRTELFEELEIENGQQKKEILAIADTINRLNVQMENLMVFSRRLQILMGLDNTGDSQKTGGLESNEIDRFSILYKKNQNILVDQIQSDIEQLHNDIPYQRTVHTYLNEIFEKNSALLTAIPSVSPVTGGWISSGFGMRNDPFTGRRKMHYGLDIAQDRNTPVYASANGVITYAKRSGGLGKLVAVDHGFGFSTRYAHLSIILVKFNQKVNRGDLIGRVGSTGRSKGLHLHYEVLIEGVPVDPQPFILDLFGE</sequence>